<keyword evidence="2" id="KW-1185">Reference proteome</keyword>
<organism evidence="1 2">
    <name type="scientific">Entomophthora muscae</name>
    <dbReference type="NCBI Taxonomy" id="34485"/>
    <lineage>
        <taxon>Eukaryota</taxon>
        <taxon>Fungi</taxon>
        <taxon>Fungi incertae sedis</taxon>
        <taxon>Zoopagomycota</taxon>
        <taxon>Entomophthoromycotina</taxon>
        <taxon>Entomophthoromycetes</taxon>
        <taxon>Entomophthorales</taxon>
        <taxon>Entomophthoraceae</taxon>
        <taxon>Entomophthora</taxon>
    </lineage>
</organism>
<proteinExistence type="predicted"/>
<evidence type="ECO:0000313" key="1">
    <source>
        <dbReference type="EMBL" id="KAJ9090095.1"/>
    </source>
</evidence>
<name>A0ACC2UT67_9FUNG</name>
<protein>
    <submittedName>
        <fullName evidence="1">Uncharacterized protein</fullName>
    </submittedName>
</protein>
<evidence type="ECO:0000313" key="2">
    <source>
        <dbReference type="Proteomes" id="UP001165960"/>
    </source>
</evidence>
<sequence>MEPFKQWTLDIVGPLPKDRLGKKYIITAINYFTCWPVAWATTNHTTTITITRFIDKEIVARFGQLWGSCPPVPKACPEL</sequence>
<comment type="caution">
    <text evidence="1">The sequence shown here is derived from an EMBL/GenBank/DDBJ whole genome shotgun (WGS) entry which is preliminary data.</text>
</comment>
<dbReference type="Proteomes" id="UP001165960">
    <property type="component" value="Unassembled WGS sequence"/>
</dbReference>
<reference evidence="1" key="1">
    <citation type="submission" date="2022-04" db="EMBL/GenBank/DDBJ databases">
        <title>Genome of the entomopathogenic fungus Entomophthora muscae.</title>
        <authorList>
            <person name="Elya C."/>
            <person name="Lovett B.R."/>
            <person name="Lee E."/>
            <person name="Macias A.M."/>
            <person name="Hajek A.E."/>
            <person name="De Bivort B.L."/>
            <person name="Kasson M.T."/>
            <person name="De Fine Licht H.H."/>
            <person name="Stajich J.E."/>
        </authorList>
    </citation>
    <scope>NUCLEOTIDE SEQUENCE</scope>
    <source>
        <strain evidence="1">Berkeley</strain>
    </source>
</reference>
<gene>
    <name evidence="1" type="ORF">DSO57_1006164</name>
</gene>
<accession>A0ACC2UT67</accession>
<dbReference type="EMBL" id="QTSX02000017">
    <property type="protein sequence ID" value="KAJ9090095.1"/>
    <property type="molecule type" value="Genomic_DNA"/>
</dbReference>